<keyword evidence="3" id="KW-1185">Reference proteome</keyword>
<feature type="compositionally biased region" description="Basic and acidic residues" evidence="1">
    <location>
        <begin position="502"/>
        <end position="514"/>
    </location>
</feature>
<gene>
    <name evidence="2" type="ORF">FCC1311_112562</name>
</gene>
<evidence type="ECO:0000313" key="3">
    <source>
        <dbReference type="Proteomes" id="UP000241890"/>
    </source>
</evidence>
<feature type="non-terminal residue" evidence="2">
    <location>
        <position position="1"/>
    </location>
</feature>
<protein>
    <submittedName>
        <fullName evidence="2">Uncharacterized protein</fullName>
    </submittedName>
</protein>
<dbReference type="Proteomes" id="UP000241890">
    <property type="component" value="Unassembled WGS sequence"/>
</dbReference>
<sequence>ADFGPVGGGAWHLDGNFSKLLGSSNVPEKCTPGGYHEMLVLEVWYEVTFAAVLYAGVYACAIRVLEQPHAIKLLTGMDVRVNYFSREVDVSVRHRLMHTVSAAISGALLCVNPLVRTAMYLTHGFVHVVELNRVLFAIFFLRAARCVDLDRRRVDVSLDLMSAVDAIPAAERAAARRKLLADRFQKSRASGALSRAASARRGYTQVRAIVTKVHKSDPVRGHATLRCEVLGKAPVTVKFLPPREGEEPLDSESVDLCPGEDFLLNCFDKEVVRGARESRVYVFSMAASLYQGRATFKSESARAEGDILLPAVYHALVRETPLAVVPTRHNFEGDSKYRRFVLPLAPCQEAPFADVAVLSVNPLAEGPQWQFEISRDGEPYVGLSNAQAQRGGVVGPDNVIVVSYVPHEGRAVDFHMQVAPPKLPEEPNPYDCFGFSDRARWARAAGNLVACAQGWFAYGYASRDRLEGLQAGEKEDVSCGMVERMSLDLAATLRLAGAEAPREEAEKALAEHKPPAPGSRANPLAKGLDGELRKGMVFNLSELSLRERGYFLDAAGERAEYRLLRASSEESEDVVAVFAICT</sequence>
<feature type="region of interest" description="Disordered" evidence="1">
    <location>
        <begin position="502"/>
        <end position="525"/>
    </location>
</feature>
<comment type="caution">
    <text evidence="2">The sequence shown here is derived from an EMBL/GenBank/DDBJ whole genome shotgun (WGS) entry which is preliminary data.</text>
</comment>
<proteinExistence type="predicted"/>
<evidence type="ECO:0000313" key="2">
    <source>
        <dbReference type="EMBL" id="GBG35033.1"/>
    </source>
</evidence>
<reference evidence="2 3" key="1">
    <citation type="submission" date="2017-12" db="EMBL/GenBank/DDBJ databases">
        <title>Sequencing, de novo assembly and annotation of complete genome of a new Thraustochytrid species, strain FCC1311.</title>
        <authorList>
            <person name="Sedici K."/>
            <person name="Godart F."/>
            <person name="Aiese Cigliano R."/>
            <person name="Sanseverino W."/>
            <person name="Barakat M."/>
            <person name="Ortet P."/>
            <person name="Marechal E."/>
            <person name="Cagnac O."/>
            <person name="Amato A."/>
        </authorList>
    </citation>
    <scope>NUCLEOTIDE SEQUENCE [LARGE SCALE GENOMIC DNA]</scope>
</reference>
<evidence type="ECO:0000256" key="1">
    <source>
        <dbReference type="SAM" id="MobiDB-lite"/>
    </source>
</evidence>
<dbReference type="EMBL" id="BEYU01000260">
    <property type="protein sequence ID" value="GBG35033.1"/>
    <property type="molecule type" value="Genomic_DNA"/>
</dbReference>
<dbReference type="InParanoid" id="A0A2R5H1S1"/>
<dbReference type="AlphaFoldDB" id="A0A2R5H1S1"/>
<organism evidence="2 3">
    <name type="scientific">Hondaea fermentalgiana</name>
    <dbReference type="NCBI Taxonomy" id="2315210"/>
    <lineage>
        <taxon>Eukaryota</taxon>
        <taxon>Sar</taxon>
        <taxon>Stramenopiles</taxon>
        <taxon>Bigyra</taxon>
        <taxon>Labyrinthulomycetes</taxon>
        <taxon>Thraustochytrida</taxon>
        <taxon>Thraustochytriidae</taxon>
        <taxon>Hondaea</taxon>
    </lineage>
</organism>
<accession>A0A2R5H1S1</accession>
<name>A0A2R5H1S1_9STRA</name>